<name>F8Q355_SERL3</name>
<evidence type="ECO:0000313" key="1">
    <source>
        <dbReference type="EMBL" id="EGN97616.1"/>
    </source>
</evidence>
<proteinExistence type="predicted"/>
<keyword evidence="2" id="KW-1185">Reference proteome</keyword>
<sequence>MPTSDPFFQIKSRDWSLSKTPATLVITPDGSSQWSMTSKGHIVFSNGFPDPYTVKCTCTLTLDQKTRIMQVDQHTINASLGVTASSWHKNNDANLGVVTEWLEQWASMAFSHDLQVDFFATTNIFAPGKQVINIDTKRGLLAPYDVLLMGDVKDNASLSEV</sequence>
<reference evidence="2" key="1">
    <citation type="journal article" date="2011" name="Science">
        <title>The plant cell wall-decomposing machinery underlies the functional diversity of forest fungi.</title>
        <authorList>
            <person name="Eastwood D.C."/>
            <person name="Floudas D."/>
            <person name="Binder M."/>
            <person name="Majcherczyk A."/>
            <person name="Schneider P."/>
            <person name="Aerts A."/>
            <person name="Asiegbu F.O."/>
            <person name="Baker S.E."/>
            <person name="Barry K."/>
            <person name="Bendiksby M."/>
            <person name="Blumentritt M."/>
            <person name="Coutinho P.M."/>
            <person name="Cullen D."/>
            <person name="de Vries R.P."/>
            <person name="Gathman A."/>
            <person name="Goodell B."/>
            <person name="Henrissat B."/>
            <person name="Ihrmark K."/>
            <person name="Kauserud H."/>
            <person name="Kohler A."/>
            <person name="LaButti K."/>
            <person name="Lapidus A."/>
            <person name="Lavin J.L."/>
            <person name="Lee Y.-H."/>
            <person name="Lindquist E."/>
            <person name="Lilly W."/>
            <person name="Lucas S."/>
            <person name="Morin E."/>
            <person name="Murat C."/>
            <person name="Oguiza J.A."/>
            <person name="Park J."/>
            <person name="Pisabarro A.G."/>
            <person name="Riley R."/>
            <person name="Rosling A."/>
            <person name="Salamov A."/>
            <person name="Schmidt O."/>
            <person name="Schmutz J."/>
            <person name="Skrede I."/>
            <person name="Stenlid J."/>
            <person name="Wiebenga A."/>
            <person name="Xie X."/>
            <person name="Kuees U."/>
            <person name="Hibbett D.S."/>
            <person name="Hoffmeister D."/>
            <person name="Hoegberg N."/>
            <person name="Martin F."/>
            <person name="Grigoriev I.V."/>
            <person name="Watkinson S.C."/>
        </authorList>
    </citation>
    <scope>NUCLEOTIDE SEQUENCE [LARGE SCALE GENOMIC DNA]</scope>
    <source>
        <strain evidence="2">strain S7.3</strain>
    </source>
</reference>
<dbReference type="InParanoid" id="F8Q355"/>
<dbReference type="AlphaFoldDB" id="F8Q355"/>
<dbReference type="Proteomes" id="UP000008063">
    <property type="component" value="Unassembled WGS sequence"/>
</dbReference>
<dbReference type="HOGENOM" id="CLU_139319_0_0_1"/>
<protein>
    <submittedName>
        <fullName evidence="1">Uncharacterized protein</fullName>
    </submittedName>
</protein>
<evidence type="ECO:0000313" key="2">
    <source>
        <dbReference type="Proteomes" id="UP000008063"/>
    </source>
</evidence>
<organism evidence="2">
    <name type="scientific">Serpula lacrymans var. lacrymans (strain S7.3)</name>
    <name type="common">Dry rot fungus</name>
    <dbReference type="NCBI Taxonomy" id="936435"/>
    <lineage>
        <taxon>Eukaryota</taxon>
        <taxon>Fungi</taxon>
        <taxon>Dikarya</taxon>
        <taxon>Basidiomycota</taxon>
        <taxon>Agaricomycotina</taxon>
        <taxon>Agaricomycetes</taxon>
        <taxon>Agaricomycetidae</taxon>
        <taxon>Boletales</taxon>
        <taxon>Coniophorineae</taxon>
        <taxon>Serpulaceae</taxon>
        <taxon>Serpula</taxon>
    </lineage>
</organism>
<dbReference type="EMBL" id="GL945482">
    <property type="protein sequence ID" value="EGN97616.1"/>
    <property type="molecule type" value="Genomic_DNA"/>
</dbReference>
<accession>F8Q355</accession>
<gene>
    <name evidence="1" type="ORF">SERLA73DRAFT_184397</name>
</gene>